<keyword evidence="1" id="KW-0175">Coiled coil</keyword>
<evidence type="ECO:0000313" key="3">
    <source>
        <dbReference type="Proteomes" id="UP001487305"/>
    </source>
</evidence>
<dbReference type="Proteomes" id="UP001487305">
    <property type="component" value="Unassembled WGS sequence"/>
</dbReference>
<name>A0ABV1JAI8_9ACTN</name>
<organism evidence="2 3">
    <name type="scientific">Raoultibacter massiliensis</name>
    <dbReference type="NCBI Taxonomy" id="1852371"/>
    <lineage>
        <taxon>Bacteria</taxon>
        <taxon>Bacillati</taxon>
        <taxon>Actinomycetota</taxon>
        <taxon>Coriobacteriia</taxon>
        <taxon>Eggerthellales</taxon>
        <taxon>Eggerthellaceae</taxon>
        <taxon>Raoultibacter</taxon>
    </lineage>
</organism>
<comment type="caution">
    <text evidence="2">The sequence shown here is derived from an EMBL/GenBank/DDBJ whole genome shotgun (WGS) entry which is preliminary data.</text>
</comment>
<sequence>MRSEEGLSTVGMVFALLITLSLIFTGAQVYDVESKSAHIQNVADAAALAAENEVAEFYIVVRLCDALVLTMSLTGIATMGLGVAALCTPATAPLADRLIKAATDIFDARNSFASRAASGLNGFQAILPFLSAVNASSVVQANSSNAGEAAYFGFAVVLPVEGSEIEVGPLDAADDLVRSVEENEERIKQAAELAEEAAGEAKEEKRKAFLADCGNDPGFCMYERAESLAGLSGLDNPLYRSIDTWSFSVALKRAQAYYPARLAQEAPEGSSTEELARSALRKRFYQYAVREIGRGYVRETDESFEASFPLLAKNTEEMRSTDLYTEPVYPISVGDEGSTVMHAWSGCPNVSAGQPSSFGSIYQMETGSFQTCSACGFTAASLGKVAAATTSIESGFEYHYRIVATAADAYQKAKEKEKPYADEAKSLTRTLLDQVGDAFSGAASYRIEANPPGRYGAVSFAADVSDLSAAARFPSSFVKGGDSVGARAALSAATLASDDPEEGKTVIASALDSFDSGATGAAVGALGIVADLWSSLLLFYSEGIEALQRGTEQALSRMPLASESGLGTWAAHALSGVLESLGLNPAKLDSPKPVLVNTAHVLIADTSGFSSMLLAAKEQGIVLGDAADADLYTTALSVLEASSLDALFDFEAGIKIAVVQPFGDAGPSIPLTIALPSWATAAAGQAIRSSVDRMKAVYAQTGGVRRWE</sequence>
<reference evidence="2 3" key="1">
    <citation type="submission" date="2024-04" db="EMBL/GenBank/DDBJ databases">
        <title>Human intestinal bacterial collection.</title>
        <authorList>
            <person name="Pauvert C."/>
            <person name="Hitch T.C.A."/>
            <person name="Clavel T."/>
        </authorList>
    </citation>
    <scope>NUCLEOTIDE SEQUENCE [LARGE SCALE GENOMIC DNA]</scope>
    <source>
        <strain evidence="2 3">CLA-KB-H42</strain>
    </source>
</reference>
<evidence type="ECO:0000256" key="1">
    <source>
        <dbReference type="SAM" id="Coils"/>
    </source>
</evidence>
<accession>A0ABV1JAI8</accession>
<evidence type="ECO:0000313" key="2">
    <source>
        <dbReference type="EMBL" id="MEQ3362092.1"/>
    </source>
</evidence>
<keyword evidence="3" id="KW-1185">Reference proteome</keyword>
<protein>
    <submittedName>
        <fullName evidence="2">Molybdenum cofactor biosynthesis enzyme</fullName>
    </submittedName>
</protein>
<proteinExistence type="predicted"/>
<dbReference type="EMBL" id="JBBNOP010000002">
    <property type="protein sequence ID" value="MEQ3362092.1"/>
    <property type="molecule type" value="Genomic_DNA"/>
</dbReference>
<dbReference type="RefSeq" id="WP_349227181.1">
    <property type="nucleotide sequence ID" value="NZ_JBBNOP010000002.1"/>
</dbReference>
<feature type="coiled-coil region" evidence="1">
    <location>
        <begin position="170"/>
        <end position="207"/>
    </location>
</feature>
<gene>
    <name evidence="2" type="ORF">AAA083_03770</name>
</gene>